<keyword evidence="1" id="KW-0732">Signal</keyword>
<proteinExistence type="predicted"/>
<dbReference type="Proteomes" id="UP000321820">
    <property type="component" value="Chromosome"/>
</dbReference>
<accession>A0A5B9ELS3</accession>
<dbReference type="KEGG" id="talb:FTW19_10870"/>
<feature type="signal peptide" evidence="1">
    <location>
        <begin position="1"/>
        <end position="17"/>
    </location>
</feature>
<organism evidence="2 3">
    <name type="scientific">Terriglobus albidus</name>
    <dbReference type="NCBI Taxonomy" id="1592106"/>
    <lineage>
        <taxon>Bacteria</taxon>
        <taxon>Pseudomonadati</taxon>
        <taxon>Acidobacteriota</taxon>
        <taxon>Terriglobia</taxon>
        <taxon>Terriglobales</taxon>
        <taxon>Acidobacteriaceae</taxon>
        <taxon>Terriglobus</taxon>
    </lineage>
</organism>
<sequence length="212" mass="23284">MWASVVLPFAFTPFVFAQTLSQLVPHKVKLAAVEYRGKHAIKVTEEGVVPNGEAYAVMKDAAWHNGSIEVDLAGAPAPGVPEGARGFIGIAFHLQNDRFEYIYLRPTNGRADDQVRRNHTTQYSSYPDFSFAESRKQAPEKYESYVDIEPAVWIHYRITVEGTKARLYVNGASQPCLIVNDLKLGDSSGGIALWIGPGTEGHFSGLSFKAAP</sequence>
<dbReference type="SUPFAM" id="SSF49899">
    <property type="entry name" value="Concanavalin A-like lectins/glucanases"/>
    <property type="match status" value="1"/>
</dbReference>
<reference evidence="2 3" key="1">
    <citation type="submission" date="2019-08" db="EMBL/GenBank/DDBJ databases">
        <title>Complete genome sequence of Terriglobus albidus strain ORNL.</title>
        <authorList>
            <person name="Podar M."/>
        </authorList>
    </citation>
    <scope>NUCLEOTIDE SEQUENCE [LARGE SCALE GENOMIC DNA]</scope>
    <source>
        <strain evidence="2 3">ORNL</strain>
    </source>
</reference>
<protein>
    <submittedName>
        <fullName evidence="2">LamG domain-containing protein</fullName>
    </submittedName>
</protein>
<dbReference type="AlphaFoldDB" id="A0A5B9ELS3"/>
<evidence type="ECO:0000256" key="1">
    <source>
        <dbReference type="SAM" id="SignalP"/>
    </source>
</evidence>
<dbReference type="InterPro" id="IPR013320">
    <property type="entry name" value="ConA-like_dom_sf"/>
</dbReference>
<keyword evidence="3" id="KW-1185">Reference proteome</keyword>
<gene>
    <name evidence="2" type="ORF">FTW19_10870</name>
</gene>
<dbReference type="EMBL" id="CP042806">
    <property type="protein sequence ID" value="QEE31291.1"/>
    <property type="molecule type" value="Genomic_DNA"/>
</dbReference>
<evidence type="ECO:0000313" key="3">
    <source>
        <dbReference type="Proteomes" id="UP000321820"/>
    </source>
</evidence>
<feature type="chain" id="PRO_5022811437" evidence="1">
    <location>
        <begin position="18"/>
        <end position="212"/>
    </location>
</feature>
<dbReference type="Gene3D" id="2.60.120.560">
    <property type="entry name" value="Exo-inulinase, domain 1"/>
    <property type="match status" value="1"/>
</dbReference>
<evidence type="ECO:0000313" key="2">
    <source>
        <dbReference type="EMBL" id="QEE31291.1"/>
    </source>
</evidence>
<dbReference type="OrthoDB" id="118532at2"/>
<name>A0A5B9ELS3_9BACT</name>